<evidence type="ECO:0000313" key="2">
    <source>
        <dbReference type="Proteomes" id="UP000578000"/>
    </source>
</evidence>
<dbReference type="AlphaFoldDB" id="A0A841QF61"/>
<keyword evidence="2" id="KW-1185">Reference proteome</keyword>
<accession>A0A841QF61</accession>
<evidence type="ECO:0000313" key="1">
    <source>
        <dbReference type="EMBL" id="MBB6457086.1"/>
    </source>
</evidence>
<name>A0A841QF61_9PROT</name>
<gene>
    <name evidence="1" type="ORF">HNR55_001674</name>
</gene>
<sequence length="36" mass="3827">MPGFNPCTGFFVPPPGIRMAGMVQSVRGVSRTGFAR</sequence>
<organism evidence="1 2">
    <name type="scientific">Acetobacter lovaniensis</name>
    <dbReference type="NCBI Taxonomy" id="104100"/>
    <lineage>
        <taxon>Bacteria</taxon>
        <taxon>Pseudomonadati</taxon>
        <taxon>Pseudomonadota</taxon>
        <taxon>Alphaproteobacteria</taxon>
        <taxon>Acetobacterales</taxon>
        <taxon>Acetobacteraceae</taxon>
        <taxon>Acetobacter</taxon>
    </lineage>
</organism>
<proteinExistence type="predicted"/>
<protein>
    <submittedName>
        <fullName evidence="1">Uncharacterized protein</fullName>
    </submittedName>
</protein>
<dbReference type="Proteomes" id="UP000578000">
    <property type="component" value="Unassembled WGS sequence"/>
</dbReference>
<comment type="caution">
    <text evidence="1">The sequence shown here is derived from an EMBL/GenBank/DDBJ whole genome shotgun (WGS) entry which is preliminary data.</text>
</comment>
<dbReference type="EMBL" id="JACHIE010000006">
    <property type="protein sequence ID" value="MBB6457086.1"/>
    <property type="molecule type" value="Genomic_DNA"/>
</dbReference>
<reference evidence="1 2" key="1">
    <citation type="submission" date="2020-08" db="EMBL/GenBank/DDBJ databases">
        <title>Genomic Encyclopedia of Type Strains, Phase IV (KMG-IV): sequencing the most valuable type-strain genomes for metagenomic binning, comparative biology and taxonomic classification.</title>
        <authorList>
            <person name="Goeker M."/>
        </authorList>
    </citation>
    <scope>NUCLEOTIDE SEQUENCE [LARGE SCALE GENOMIC DNA]</scope>
    <source>
        <strain evidence="1 2">DSM 4491</strain>
    </source>
</reference>